<dbReference type="PANTHER" id="PTHR11011">
    <property type="entry name" value="MALE STERILITY PROTEIN 2-RELATED"/>
    <property type="match status" value="1"/>
</dbReference>
<dbReference type="GO" id="GO:0035336">
    <property type="term" value="P:long-chain fatty-acyl-CoA metabolic process"/>
    <property type="evidence" value="ECO:0007669"/>
    <property type="project" value="TreeGrafter"/>
</dbReference>
<dbReference type="GO" id="GO:0102965">
    <property type="term" value="F:alcohol-forming long-chain fatty acyl-CoA reductase activity"/>
    <property type="evidence" value="ECO:0007669"/>
    <property type="project" value="UniProtKB-EC"/>
</dbReference>
<dbReference type="AlphaFoldDB" id="A0AAD3CJH9"/>
<evidence type="ECO:0000313" key="4">
    <source>
        <dbReference type="Proteomes" id="UP001054902"/>
    </source>
</evidence>
<dbReference type="InterPro" id="IPR026055">
    <property type="entry name" value="FAR"/>
</dbReference>
<accession>A0AAD3CJH9</accession>
<dbReference type="EMBL" id="BLLK01000022">
    <property type="protein sequence ID" value="GFH47247.1"/>
    <property type="molecule type" value="Genomic_DNA"/>
</dbReference>
<organism evidence="3 4">
    <name type="scientific">Chaetoceros tenuissimus</name>
    <dbReference type="NCBI Taxonomy" id="426638"/>
    <lineage>
        <taxon>Eukaryota</taxon>
        <taxon>Sar</taxon>
        <taxon>Stramenopiles</taxon>
        <taxon>Ochrophyta</taxon>
        <taxon>Bacillariophyta</taxon>
        <taxon>Coscinodiscophyceae</taxon>
        <taxon>Chaetocerotophycidae</taxon>
        <taxon>Chaetocerotales</taxon>
        <taxon>Chaetocerotaceae</taxon>
        <taxon>Chaetoceros</taxon>
    </lineage>
</organism>
<evidence type="ECO:0000259" key="2">
    <source>
        <dbReference type="Pfam" id="PF07993"/>
    </source>
</evidence>
<dbReference type="Proteomes" id="UP001054902">
    <property type="component" value="Unassembled WGS sequence"/>
</dbReference>
<dbReference type="InterPro" id="IPR013120">
    <property type="entry name" value="FAR_NAD-bd"/>
</dbReference>
<comment type="similarity">
    <text evidence="1">Belongs to the fatty acyl-CoA reductase family.</text>
</comment>
<keyword evidence="1" id="KW-0443">Lipid metabolism</keyword>
<dbReference type="PANTHER" id="PTHR11011:SF45">
    <property type="entry name" value="FATTY ACYL-COA REDUCTASE CG8306-RELATED"/>
    <property type="match status" value="1"/>
</dbReference>
<dbReference type="Gene3D" id="3.40.50.720">
    <property type="entry name" value="NAD(P)-binding Rossmann-like Domain"/>
    <property type="match status" value="1"/>
</dbReference>
<keyword evidence="1" id="KW-0444">Lipid biosynthesis</keyword>
<comment type="catalytic activity">
    <reaction evidence="1">
        <text>a long-chain fatty acyl-CoA + 2 NADPH + 2 H(+) = a long-chain primary fatty alcohol + 2 NADP(+) + CoA</text>
        <dbReference type="Rhea" id="RHEA:52716"/>
        <dbReference type="ChEBI" id="CHEBI:15378"/>
        <dbReference type="ChEBI" id="CHEBI:57287"/>
        <dbReference type="ChEBI" id="CHEBI:57783"/>
        <dbReference type="ChEBI" id="CHEBI:58349"/>
        <dbReference type="ChEBI" id="CHEBI:77396"/>
        <dbReference type="ChEBI" id="CHEBI:83139"/>
        <dbReference type="EC" id="1.2.1.84"/>
    </reaction>
</comment>
<proteinExistence type="inferred from homology"/>
<dbReference type="EC" id="1.2.1.84" evidence="1"/>
<dbReference type="GO" id="GO:0080019">
    <property type="term" value="F:alcohol-forming very long-chain fatty acyl-CoA reductase activity"/>
    <property type="evidence" value="ECO:0007669"/>
    <property type="project" value="InterPro"/>
</dbReference>
<comment type="function">
    <text evidence="1">Catalyzes the reduction of fatty acyl-CoA to fatty alcohols.</text>
</comment>
<feature type="domain" description="Thioester reductase (TE)" evidence="2">
    <location>
        <begin position="14"/>
        <end position="107"/>
    </location>
</feature>
<evidence type="ECO:0000313" key="3">
    <source>
        <dbReference type="EMBL" id="GFH47247.1"/>
    </source>
</evidence>
<gene>
    <name evidence="3" type="ORF">CTEN210_03722</name>
</gene>
<name>A0AAD3CJH9_9STRA</name>
<dbReference type="SUPFAM" id="SSF51735">
    <property type="entry name" value="NAD(P)-binding Rossmann-fold domains"/>
    <property type="match status" value="1"/>
</dbReference>
<dbReference type="Pfam" id="PF07993">
    <property type="entry name" value="NAD_binding_4"/>
    <property type="match status" value="2"/>
</dbReference>
<reference evidence="3 4" key="1">
    <citation type="journal article" date="2021" name="Sci. Rep.">
        <title>The genome of the diatom Chaetoceros tenuissimus carries an ancient integrated fragment of an extant virus.</title>
        <authorList>
            <person name="Hongo Y."/>
            <person name="Kimura K."/>
            <person name="Takaki Y."/>
            <person name="Yoshida Y."/>
            <person name="Baba S."/>
            <person name="Kobayashi G."/>
            <person name="Nagasaki K."/>
            <person name="Hano T."/>
            <person name="Tomaru Y."/>
        </authorList>
    </citation>
    <scope>NUCLEOTIDE SEQUENCE [LARGE SCALE GENOMIC DNA]</scope>
    <source>
        <strain evidence="3 4">NIES-3715</strain>
    </source>
</reference>
<dbReference type="InterPro" id="IPR036291">
    <property type="entry name" value="NAD(P)-bd_dom_sf"/>
</dbReference>
<comment type="caution">
    <text evidence="3">The sequence shown here is derived from an EMBL/GenBank/DDBJ whole genome shotgun (WGS) entry which is preliminary data.</text>
</comment>
<feature type="domain" description="Thioester reductase (TE)" evidence="2">
    <location>
        <begin position="136"/>
        <end position="331"/>
    </location>
</feature>
<protein>
    <recommendedName>
        <fullName evidence="1">Fatty acyl-CoA reductase</fullName>
        <ecNumber evidence="1">1.2.1.84</ecNumber>
    </recommendedName>
</protein>
<sequence length="505" mass="57515">MQNPNENVKNVFLIGSTGFIGKVTLGMLLERRDVDKVFILIRPREKKSDFNTKVQNVMDRFQHLKTNPCLASKACQQAFSDGRVIPVVGDLSLENLGLSAADCDRMTALNHSNSSSNKSSTSLKEMLGYRTECDYDMEKGITHIINLAADVSFEKSLSEAVINNVGTSMNVWKFAKRCKHLRNFVHCSTAYVAPSHGKERDVNDIKERLHDISRLSNEYGDAMTIYNNIKRGLLNSKEKDLMTASGHNNSYAFSKYLTENVLAEKCKGSIPLTIVRPSIVSVSLNFPAPGWTDSHDALNGPLALYGAGFLHTNIGNNGSLFDVVPCDYVADRLISAAFETCSSQIEEKRVRIIHVTAGKQNGIENPALWKIMEDFWHPHNRKKVILRPFLRQLDYMKMDKSIKKDTQHLLRIKLFLLLIGKRRLARKLEKIIPLLQKLPDLFGPFCYYRYDFLSENSIQDYYPTFNNKDYSHLICQGIHYYLLKRGEQSPDNREPKYGQRFKVVS</sequence>
<keyword evidence="1" id="KW-0521">NADP</keyword>
<keyword evidence="1" id="KW-0560">Oxidoreductase</keyword>
<keyword evidence="4" id="KW-1185">Reference proteome</keyword>
<evidence type="ECO:0000256" key="1">
    <source>
        <dbReference type="RuleBase" id="RU363097"/>
    </source>
</evidence>